<sequence>MPPGTGGGLGIAGKRDDQDQRADGPEGESQPAPSPEPPEFSEGRLRKGLAWAAVIGVVWWLVVIVLVIELGGGWC</sequence>
<name>A0A379N3W6_9PROT</name>
<dbReference type="RefSeq" id="WP_139323237.1">
    <property type="nucleotide sequence ID" value="NZ_CP025061.1"/>
</dbReference>
<accession>A0A379N3W6</accession>
<evidence type="ECO:0000256" key="1">
    <source>
        <dbReference type="SAM" id="MobiDB-lite"/>
    </source>
</evidence>
<reference evidence="3 4" key="1">
    <citation type="submission" date="2018-06" db="EMBL/GenBank/DDBJ databases">
        <authorList>
            <consortium name="Pathogen Informatics"/>
            <person name="Doyle S."/>
        </authorList>
    </citation>
    <scope>NUCLEOTIDE SEQUENCE [LARGE SCALE GENOMIC DNA]</scope>
    <source>
        <strain evidence="3 4">NCTC13291</strain>
    </source>
</reference>
<feature type="transmembrane region" description="Helical" evidence="2">
    <location>
        <begin position="49"/>
        <end position="68"/>
    </location>
</feature>
<evidence type="ECO:0000313" key="4">
    <source>
        <dbReference type="Proteomes" id="UP000254919"/>
    </source>
</evidence>
<feature type="compositionally biased region" description="Basic and acidic residues" evidence="1">
    <location>
        <begin position="13"/>
        <end position="24"/>
    </location>
</feature>
<evidence type="ECO:0000256" key="2">
    <source>
        <dbReference type="SAM" id="Phobius"/>
    </source>
</evidence>
<feature type="region of interest" description="Disordered" evidence="1">
    <location>
        <begin position="1"/>
        <end position="43"/>
    </location>
</feature>
<keyword evidence="2" id="KW-0812">Transmembrane</keyword>
<proteinExistence type="predicted"/>
<evidence type="ECO:0000313" key="3">
    <source>
        <dbReference type="EMBL" id="SUE41080.1"/>
    </source>
</evidence>
<keyword evidence="2" id="KW-1133">Transmembrane helix</keyword>
<dbReference type="AlphaFoldDB" id="A0A379N3W6"/>
<organism evidence="3 4">
    <name type="scientific">Roseomonas mucosa</name>
    <dbReference type="NCBI Taxonomy" id="207340"/>
    <lineage>
        <taxon>Bacteria</taxon>
        <taxon>Pseudomonadati</taxon>
        <taxon>Pseudomonadota</taxon>
        <taxon>Alphaproteobacteria</taxon>
        <taxon>Acetobacterales</taxon>
        <taxon>Roseomonadaceae</taxon>
        <taxon>Roseomonas</taxon>
    </lineage>
</organism>
<dbReference type="EMBL" id="UGVN01000001">
    <property type="protein sequence ID" value="SUE41080.1"/>
    <property type="molecule type" value="Genomic_DNA"/>
</dbReference>
<feature type="compositionally biased region" description="Gly residues" evidence="1">
    <location>
        <begin position="1"/>
        <end position="11"/>
    </location>
</feature>
<keyword evidence="2" id="KW-0472">Membrane</keyword>
<gene>
    <name evidence="3" type="ORF">NCTC13291_02657</name>
</gene>
<dbReference type="Proteomes" id="UP000254919">
    <property type="component" value="Unassembled WGS sequence"/>
</dbReference>
<protein>
    <submittedName>
        <fullName evidence="3">Uncharacterized protein</fullName>
    </submittedName>
</protein>